<dbReference type="GO" id="GO:0010181">
    <property type="term" value="F:FMN binding"/>
    <property type="evidence" value="ECO:0007669"/>
    <property type="project" value="InterPro"/>
</dbReference>
<dbReference type="GO" id="GO:0042602">
    <property type="term" value="F:riboflavin reductase (NADPH) activity"/>
    <property type="evidence" value="ECO:0007669"/>
    <property type="project" value="TreeGrafter"/>
</dbReference>
<name>A0A6N9H9N9_9MICO</name>
<comment type="caution">
    <text evidence="3">The sequence shown here is derived from an EMBL/GenBank/DDBJ whole genome shotgun (WGS) entry which is preliminary data.</text>
</comment>
<dbReference type="InterPro" id="IPR002563">
    <property type="entry name" value="Flavin_Rdtase-like_dom"/>
</dbReference>
<dbReference type="Pfam" id="PF01613">
    <property type="entry name" value="Flavin_Reduct"/>
    <property type="match status" value="1"/>
</dbReference>
<evidence type="ECO:0000259" key="2">
    <source>
        <dbReference type="SMART" id="SM00903"/>
    </source>
</evidence>
<dbReference type="Gene3D" id="2.30.110.10">
    <property type="entry name" value="Electron Transport, Fmn-binding Protein, Chain A"/>
    <property type="match status" value="1"/>
</dbReference>
<dbReference type="InterPro" id="IPR050268">
    <property type="entry name" value="NADH-dep_flavin_reductase"/>
</dbReference>
<dbReference type="GO" id="GO:0006208">
    <property type="term" value="P:pyrimidine nucleobase catabolic process"/>
    <property type="evidence" value="ECO:0007669"/>
    <property type="project" value="TreeGrafter"/>
</dbReference>
<evidence type="ECO:0000313" key="4">
    <source>
        <dbReference type="Proteomes" id="UP000469215"/>
    </source>
</evidence>
<dbReference type="RefSeq" id="WP_160954151.1">
    <property type="nucleotide sequence ID" value="NZ_WWEQ01000072.1"/>
</dbReference>
<dbReference type="SMART" id="SM00903">
    <property type="entry name" value="Flavin_Reduct"/>
    <property type="match status" value="1"/>
</dbReference>
<evidence type="ECO:0000256" key="1">
    <source>
        <dbReference type="ARBA" id="ARBA00023002"/>
    </source>
</evidence>
<dbReference type="EMBL" id="WWEQ01000072">
    <property type="protein sequence ID" value="MYM20739.1"/>
    <property type="molecule type" value="Genomic_DNA"/>
</dbReference>
<keyword evidence="1" id="KW-0560">Oxidoreductase</keyword>
<organism evidence="3 4">
    <name type="scientific">Brevibacterium rongguiense</name>
    <dbReference type="NCBI Taxonomy" id="2695267"/>
    <lineage>
        <taxon>Bacteria</taxon>
        <taxon>Bacillati</taxon>
        <taxon>Actinomycetota</taxon>
        <taxon>Actinomycetes</taxon>
        <taxon>Micrococcales</taxon>
        <taxon>Brevibacteriaceae</taxon>
        <taxon>Brevibacterium</taxon>
    </lineage>
</organism>
<dbReference type="InterPro" id="IPR012349">
    <property type="entry name" value="Split_barrel_FMN-bd"/>
</dbReference>
<proteinExistence type="predicted"/>
<dbReference type="PANTHER" id="PTHR30466">
    <property type="entry name" value="FLAVIN REDUCTASE"/>
    <property type="match status" value="1"/>
</dbReference>
<protein>
    <submittedName>
        <fullName evidence="3">Flavin reductase</fullName>
    </submittedName>
</protein>
<sequence>MAVDPRAYKHAFANHPAGVAVITAQTPEGPFGLTASSVASVSLDPAALVFSVTSSRGSASKVLGAQRFAVNLLNASQVGIARSFAVPGAPRFTPDQGWLELPGGQLVLPTAHAALLCHSLEQVPVGDSTVVVAAIDDIVVDTPGRPLVYVNRVFHGLTADTPLPE</sequence>
<dbReference type="SUPFAM" id="SSF50475">
    <property type="entry name" value="FMN-binding split barrel"/>
    <property type="match status" value="1"/>
</dbReference>
<accession>A0A6N9H9N9</accession>
<dbReference type="PANTHER" id="PTHR30466:SF1">
    <property type="entry name" value="FMN REDUCTASE (NADH) RUTF"/>
    <property type="match status" value="1"/>
</dbReference>
<keyword evidence="4" id="KW-1185">Reference proteome</keyword>
<feature type="domain" description="Flavin reductase like" evidence="2">
    <location>
        <begin position="12"/>
        <end position="156"/>
    </location>
</feature>
<dbReference type="AlphaFoldDB" id="A0A6N9H9N9"/>
<gene>
    <name evidence="3" type="ORF">GSY69_12405</name>
</gene>
<dbReference type="Proteomes" id="UP000469215">
    <property type="component" value="Unassembled WGS sequence"/>
</dbReference>
<evidence type="ECO:0000313" key="3">
    <source>
        <dbReference type="EMBL" id="MYM20739.1"/>
    </source>
</evidence>
<reference evidence="3 4" key="1">
    <citation type="submission" date="2020-01" db="EMBL/GenBank/DDBJ databases">
        <authorList>
            <person name="Deng T."/>
        </authorList>
    </citation>
    <scope>NUCLEOTIDE SEQUENCE [LARGE SCALE GENOMIC DNA]</scope>
    <source>
        <strain evidence="3 4">5221</strain>
    </source>
</reference>